<gene>
    <name evidence="1" type="ORF">ACJ72_03382</name>
</gene>
<organism evidence="1 2">
    <name type="scientific">Emergomyces africanus</name>
    <dbReference type="NCBI Taxonomy" id="1955775"/>
    <lineage>
        <taxon>Eukaryota</taxon>
        <taxon>Fungi</taxon>
        <taxon>Dikarya</taxon>
        <taxon>Ascomycota</taxon>
        <taxon>Pezizomycotina</taxon>
        <taxon>Eurotiomycetes</taxon>
        <taxon>Eurotiomycetidae</taxon>
        <taxon>Onygenales</taxon>
        <taxon>Ajellomycetaceae</taxon>
        <taxon>Emergomyces</taxon>
    </lineage>
</organism>
<proteinExistence type="predicted"/>
<reference evidence="1 2" key="1">
    <citation type="submission" date="2015-07" db="EMBL/GenBank/DDBJ databases">
        <title>Emmonsia species relationships and genome sequence.</title>
        <authorList>
            <person name="Cuomo C.A."/>
            <person name="Schwartz I.S."/>
            <person name="Kenyon C."/>
            <person name="de Hoog G.S."/>
            <person name="Govender N.P."/>
            <person name="Botha A."/>
            <person name="Moreno L."/>
            <person name="de Vries M."/>
            <person name="Munoz J.F."/>
            <person name="Stielow J.B."/>
        </authorList>
    </citation>
    <scope>NUCLEOTIDE SEQUENCE [LARGE SCALE GENOMIC DNA]</scope>
    <source>
        <strain evidence="1 2">CBS 136260</strain>
    </source>
</reference>
<sequence length="66" mass="7417">MSYVQNAEMANSLADIIMLKPVRLMSVSREDGKKQPDARIGSDVRLMATIVPCVRGKRAWNLQLRS</sequence>
<accession>A0A1B7NZR1</accession>
<protein>
    <submittedName>
        <fullName evidence="1">Uncharacterized protein</fullName>
    </submittedName>
</protein>
<keyword evidence="2" id="KW-1185">Reference proteome</keyword>
<name>A0A1B7NZR1_9EURO</name>
<evidence type="ECO:0000313" key="1">
    <source>
        <dbReference type="EMBL" id="OAX82259.1"/>
    </source>
</evidence>
<dbReference type="Proteomes" id="UP000091918">
    <property type="component" value="Unassembled WGS sequence"/>
</dbReference>
<dbReference type="AlphaFoldDB" id="A0A1B7NZR1"/>
<evidence type="ECO:0000313" key="2">
    <source>
        <dbReference type="Proteomes" id="UP000091918"/>
    </source>
</evidence>
<dbReference type="EMBL" id="LGUA01000331">
    <property type="protein sequence ID" value="OAX82259.1"/>
    <property type="molecule type" value="Genomic_DNA"/>
</dbReference>
<comment type="caution">
    <text evidence="1">The sequence shown here is derived from an EMBL/GenBank/DDBJ whole genome shotgun (WGS) entry which is preliminary data.</text>
</comment>
<feature type="non-terminal residue" evidence="1">
    <location>
        <position position="66"/>
    </location>
</feature>